<name>V6S6A0_9FLAO</name>
<accession>V6S6A0</accession>
<dbReference type="PROSITE" id="PS51257">
    <property type="entry name" value="PROKAR_LIPOPROTEIN"/>
    <property type="match status" value="1"/>
</dbReference>
<dbReference type="eggNOG" id="COG3975">
    <property type="taxonomic scope" value="Bacteria"/>
</dbReference>
<reference evidence="4 5" key="2">
    <citation type="journal article" date="2015" name="Stand. Genomic Sci.">
        <title>High quality draft genomic sequence of Flavobacterium enshiense DK69(T) and comparison among Flavobacterium genomes.</title>
        <authorList>
            <person name="Zeng Z."/>
            <person name="Chen C."/>
            <person name="Du H."/>
            <person name="Wang G."/>
            <person name="Li M."/>
        </authorList>
    </citation>
    <scope>NUCLEOTIDE SEQUENCE [LARGE SCALE GENOMIC DNA]</scope>
    <source>
        <strain evidence="4 5">DK69</strain>
    </source>
</reference>
<keyword evidence="5" id="KW-1185">Reference proteome</keyword>
<sequence length="618" mass="69128">MKKFICTLALAAVLMSCKTAQGTSKTNDVGVAIDLVNVNDDKVMVTITPPAFTTETATFHIPKTVPGTYSEDNYGRFIEDLKAFDAKGNALSITKKDENSWTISDAKKISKLTYLVNDSFDTETSGGIGGKDVFSPAGTNIAAGKNFMINTHGFVGYFEGKSELPYKVTVSHPANLWGATSLTDTDASKDRDVFTASRYAELVDHPIMYSEPDYTTFKVDDMDILISVYSPNGNYKAADITPAMETMMRAQKKFLGPVNATKKYSVLLYLSDMKKADAKGFGALEHTTSTTVVMPEMMPKAALLEQLKDVVSHEFFHIVTPLTVHSNEIQYFDFNNPKMSEHLWMYEGVTEYFANLFQVNQGLITEDEFYNRMVDKIDQSKRFDEKMPFTTMSKNILDKQYKDSYYNVYLKGALIAMCIDIQMRESSNGEKGILDLMHALSSEYGTKKPFNDDELFAKITSLTYPAVGEFLKTYVAGETPIPYDKYFAKMGVTNAKVKKPGNPFIKDQTTPYITVDPSTKEIKVLPDVDLNKFMTALGIKNDDTILAVNDTSYNLDNIYDLLMLSSEWKEGDPITVKIKRAGKEQTLKGKVTLPTDEIEGYQATDNSKTKLRESWLKG</sequence>
<dbReference type="RefSeq" id="WP_023574157.1">
    <property type="nucleotide sequence ID" value="NZ_AVCS01000015.1"/>
</dbReference>
<evidence type="ECO:0000256" key="1">
    <source>
        <dbReference type="SAM" id="SignalP"/>
    </source>
</evidence>
<comment type="caution">
    <text evidence="4">The sequence shown here is derived from an EMBL/GenBank/DDBJ whole genome shotgun (WGS) entry which is preliminary data.</text>
</comment>
<dbReference type="PATRIC" id="fig|1107311.3.peg.2151"/>
<reference evidence="5" key="1">
    <citation type="submission" date="2013-09" db="EMBL/GenBank/DDBJ databases">
        <authorList>
            <person name="Zeng Z."/>
            <person name="Chen C."/>
        </authorList>
    </citation>
    <scope>NUCLEOTIDE SEQUENCE [LARGE SCALE GENOMIC DNA]</scope>
    <source>
        <strain evidence="5">DK69</strain>
    </source>
</reference>
<feature type="domain" description="Peptidase M61 catalytic" evidence="2">
    <location>
        <begin position="309"/>
        <end position="415"/>
    </location>
</feature>
<feature type="signal peptide" evidence="1">
    <location>
        <begin position="1"/>
        <end position="22"/>
    </location>
</feature>
<dbReference type="InterPro" id="IPR027268">
    <property type="entry name" value="Peptidase_M4/M1_CTD_sf"/>
</dbReference>
<dbReference type="InterPro" id="IPR007963">
    <property type="entry name" value="Peptidase_M61_catalytic"/>
</dbReference>
<evidence type="ECO:0000259" key="2">
    <source>
        <dbReference type="Pfam" id="PF05299"/>
    </source>
</evidence>
<evidence type="ECO:0000259" key="3">
    <source>
        <dbReference type="Pfam" id="PF17899"/>
    </source>
</evidence>
<dbReference type="OrthoDB" id="9778516at2"/>
<dbReference type="SUPFAM" id="SSF50156">
    <property type="entry name" value="PDZ domain-like"/>
    <property type="match status" value="1"/>
</dbReference>
<dbReference type="Gene3D" id="1.10.390.10">
    <property type="entry name" value="Neutral Protease Domain 2"/>
    <property type="match status" value="1"/>
</dbReference>
<dbReference type="InterPro" id="IPR036034">
    <property type="entry name" value="PDZ_sf"/>
</dbReference>
<dbReference type="Proteomes" id="UP000030149">
    <property type="component" value="Unassembled WGS sequence"/>
</dbReference>
<gene>
    <name evidence="4" type="ORF">Q767_01075</name>
</gene>
<feature type="chain" id="PRO_5004750526" evidence="1">
    <location>
        <begin position="23"/>
        <end position="618"/>
    </location>
</feature>
<dbReference type="Gene3D" id="2.60.40.3650">
    <property type="match status" value="1"/>
</dbReference>
<proteinExistence type="predicted"/>
<dbReference type="STRING" id="1107311.Q767_01075"/>
<dbReference type="Pfam" id="PF17899">
    <property type="entry name" value="Peptidase_M61_N"/>
    <property type="match status" value="1"/>
</dbReference>
<dbReference type="InterPro" id="IPR040756">
    <property type="entry name" value="Peptidase_M61_N"/>
</dbReference>
<organism evidence="4 5">
    <name type="scientific">Flavobacterium enshiense DK69</name>
    <dbReference type="NCBI Taxonomy" id="1107311"/>
    <lineage>
        <taxon>Bacteria</taxon>
        <taxon>Pseudomonadati</taxon>
        <taxon>Bacteroidota</taxon>
        <taxon>Flavobacteriia</taxon>
        <taxon>Flavobacteriales</taxon>
        <taxon>Flavobacteriaceae</taxon>
        <taxon>Flavobacterium</taxon>
    </lineage>
</organism>
<dbReference type="AlphaFoldDB" id="V6S6A0"/>
<feature type="domain" description="Peptidase M61 N-terminal" evidence="3">
    <location>
        <begin position="32"/>
        <end position="211"/>
    </location>
</feature>
<dbReference type="SUPFAM" id="SSF55486">
    <property type="entry name" value="Metalloproteases ('zincins'), catalytic domain"/>
    <property type="match status" value="1"/>
</dbReference>
<evidence type="ECO:0000313" key="4">
    <source>
        <dbReference type="EMBL" id="KGO97227.1"/>
    </source>
</evidence>
<dbReference type="Gene3D" id="2.30.42.10">
    <property type="match status" value="1"/>
</dbReference>
<evidence type="ECO:0000313" key="5">
    <source>
        <dbReference type="Proteomes" id="UP000030149"/>
    </source>
</evidence>
<keyword evidence="1" id="KW-0732">Signal</keyword>
<dbReference type="EMBL" id="JRLZ01000001">
    <property type="protein sequence ID" value="KGO97227.1"/>
    <property type="molecule type" value="Genomic_DNA"/>
</dbReference>
<protein>
    <submittedName>
        <fullName evidence="4">Peptidase M61</fullName>
    </submittedName>
</protein>
<dbReference type="Pfam" id="PF05299">
    <property type="entry name" value="Peptidase_M61"/>
    <property type="match status" value="1"/>
</dbReference>